<evidence type="ECO:0000313" key="4">
    <source>
        <dbReference type="RefSeq" id="XP_010513284.1"/>
    </source>
</evidence>
<feature type="domain" description="RNase H type-1" evidence="1">
    <location>
        <begin position="219"/>
        <end position="338"/>
    </location>
</feature>
<dbReference type="SUPFAM" id="SSF53098">
    <property type="entry name" value="Ribonuclease H-like"/>
    <property type="match status" value="1"/>
</dbReference>
<dbReference type="Gene3D" id="3.30.420.10">
    <property type="entry name" value="Ribonuclease H-like superfamily/Ribonuclease H"/>
    <property type="match status" value="1"/>
</dbReference>
<dbReference type="GeneID" id="104789252"/>
<dbReference type="PANTHER" id="PTHR34146">
    <property type="entry name" value="POLYNUCLEOTIDYL TRANSFERASE, RIBONUCLEASE H-LIKE SUPERFAMILY PROTEIN-RELATED"/>
    <property type="match status" value="1"/>
</dbReference>
<keyword evidence="3" id="KW-1185">Reference proteome</keyword>
<dbReference type="InterPro" id="IPR036397">
    <property type="entry name" value="RNaseH_sf"/>
</dbReference>
<dbReference type="InterPro" id="IPR002156">
    <property type="entry name" value="RNaseH_domain"/>
</dbReference>
<dbReference type="CDD" id="cd06222">
    <property type="entry name" value="RNase_H_like"/>
    <property type="match status" value="1"/>
</dbReference>
<feature type="domain" description="Reverse transcriptase zinc-binding" evidence="2">
    <location>
        <begin position="22"/>
        <end position="113"/>
    </location>
</feature>
<evidence type="ECO:0000259" key="1">
    <source>
        <dbReference type="Pfam" id="PF13456"/>
    </source>
</evidence>
<gene>
    <name evidence="4" type="primary">LOC104789252</name>
</gene>
<dbReference type="InterPro" id="IPR026960">
    <property type="entry name" value="RVT-Znf"/>
</dbReference>
<name>A0ABM0ZBJ1_CAMSA</name>
<evidence type="ECO:0000313" key="3">
    <source>
        <dbReference type="Proteomes" id="UP000694864"/>
    </source>
</evidence>
<dbReference type="PANTHER" id="PTHR34146:SF3">
    <property type="entry name" value="POLYNUCLEOTIDYL TRANSFERASE, RIBONUCLEASE H-LIKE SUPERFAMILY PROTEIN"/>
    <property type="match status" value="1"/>
</dbReference>
<dbReference type="RefSeq" id="XP_010513284.1">
    <property type="nucleotide sequence ID" value="XM_010514982.1"/>
</dbReference>
<accession>A0ABM0ZBJ1</accession>
<dbReference type="Pfam" id="PF13456">
    <property type="entry name" value="RVT_3"/>
    <property type="match status" value="1"/>
</dbReference>
<evidence type="ECO:0000259" key="2">
    <source>
        <dbReference type="Pfam" id="PF13966"/>
    </source>
</evidence>
<sequence length="364" mass="41390">MAVSKTNRPDRLVWHFTKSGKYSVKTGYRVARELIAEVEYGPTCTALRAQSWELDVPPKIQHFFWQIASGTLPVLERLAHRGIRCDTRCKRCDLTAETINHALFECPRSRQIWELTPVSLDPQRFPYASIYANLDFIFWRASSQSGVTDIALQLPWIIWSLWKDRNKKVFQGIEAEPNDILGQAANDKALWEEAKAFSRGHMAPTPPLEDRIFSSCCQIDGSWKGSDPFQGLGWWYCNDEGSTLLLGARSFRRGSTPLHAELQALLWAMEALLEAGVDCQAYETDCAELVEMVQTPDDWPAFANLMEDFSLLRSSFPSFTLSKIPRESNARADCLARFSRSLPSETSFVNSYPPFWATNRGVLF</sequence>
<dbReference type="InterPro" id="IPR012337">
    <property type="entry name" value="RNaseH-like_sf"/>
</dbReference>
<protein>
    <submittedName>
        <fullName evidence="4">Uncharacterized protein LOC104789252</fullName>
    </submittedName>
</protein>
<dbReference type="Pfam" id="PF13966">
    <property type="entry name" value="zf-RVT"/>
    <property type="match status" value="1"/>
</dbReference>
<dbReference type="Proteomes" id="UP000694864">
    <property type="component" value="Chromosome 5"/>
</dbReference>
<reference evidence="3" key="1">
    <citation type="journal article" date="2014" name="Nat. Commun.">
        <title>The emerging biofuel crop Camelina sativa retains a highly undifferentiated hexaploid genome structure.</title>
        <authorList>
            <person name="Kagale S."/>
            <person name="Koh C."/>
            <person name="Nixon J."/>
            <person name="Bollina V."/>
            <person name="Clarke W.E."/>
            <person name="Tuteja R."/>
            <person name="Spillane C."/>
            <person name="Robinson S.J."/>
            <person name="Links M.G."/>
            <person name="Clarke C."/>
            <person name="Higgins E.E."/>
            <person name="Huebert T."/>
            <person name="Sharpe A.G."/>
            <person name="Parkin I.A."/>
        </authorList>
    </citation>
    <scope>NUCLEOTIDE SEQUENCE [LARGE SCALE GENOMIC DNA]</scope>
    <source>
        <strain evidence="3">cv. DH55</strain>
    </source>
</reference>
<proteinExistence type="predicted"/>
<organism evidence="3 4">
    <name type="scientific">Camelina sativa</name>
    <name type="common">False flax</name>
    <name type="synonym">Myagrum sativum</name>
    <dbReference type="NCBI Taxonomy" id="90675"/>
    <lineage>
        <taxon>Eukaryota</taxon>
        <taxon>Viridiplantae</taxon>
        <taxon>Streptophyta</taxon>
        <taxon>Embryophyta</taxon>
        <taxon>Tracheophyta</taxon>
        <taxon>Spermatophyta</taxon>
        <taxon>Magnoliopsida</taxon>
        <taxon>eudicotyledons</taxon>
        <taxon>Gunneridae</taxon>
        <taxon>Pentapetalae</taxon>
        <taxon>rosids</taxon>
        <taxon>malvids</taxon>
        <taxon>Brassicales</taxon>
        <taxon>Brassicaceae</taxon>
        <taxon>Camelineae</taxon>
        <taxon>Camelina</taxon>
    </lineage>
</organism>
<dbReference type="InterPro" id="IPR044730">
    <property type="entry name" value="RNase_H-like_dom_plant"/>
</dbReference>
<reference evidence="4" key="2">
    <citation type="submission" date="2025-08" db="UniProtKB">
        <authorList>
            <consortium name="RefSeq"/>
        </authorList>
    </citation>
    <scope>IDENTIFICATION</scope>
    <source>
        <tissue evidence="4">Leaf</tissue>
    </source>
</reference>